<dbReference type="AlphaFoldDB" id="A0A7K0D3C3"/>
<name>A0A7K0D3C3_9NOCA</name>
<accession>A0A7K0D3C3</accession>
<sequence>MTVLPTDITGAPPGCDRALELFHRAAAQLPAYRTFLADNGIDPESIRTPEDFATLPAVTKQDYLRRYPRRDLVWDSRIEGSETWSTSSGSSGTPYYWPRAEVSLGDAVELYDRIFRSGFGSHDRTTLLVNAFAMGTWIGGTYTYRTVSGLRERGHRLSVITPGIDRDAVRACITDLAPDYDQVVLAGYPPFVQDILDGADPAVLHQDLKILLAGESVTEQWREYILDLIGASGDPGRIRLIYGTADAGVMGHETATSVAVRRLAAADSRLATALFGTAEVLPTLVEYDPLLRYTEVDDEDRFLFTVDNTLPLLRYRINDVGRILTAREIGDTLRECGYRAPVETSTPDCGFLALRGRTDVAASFYALNIYPDSVRAALAEPGVREYVTGKFVLSTRTGPKLRPILGLAVELRESVVPAIGFADMVRDRVVRSLIRTNGEYRRLHAELGAAAEPIVAVDPFGGNAFRYNIKQRYVRNDR</sequence>
<proteinExistence type="predicted"/>
<dbReference type="RefSeq" id="WP_153410923.1">
    <property type="nucleotide sequence ID" value="NZ_WEGK01000006.1"/>
</dbReference>
<evidence type="ECO:0000313" key="1">
    <source>
        <dbReference type="EMBL" id="MQY20141.1"/>
    </source>
</evidence>
<protein>
    <recommendedName>
        <fullName evidence="3">Phenylacetate-CoA ligase</fullName>
    </recommendedName>
</protein>
<dbReference type="Gene3D" id="3.40.50.12780">
    <property type="entry name" value="N-terminal domain of ligase-like"/>
    <property type="match status" value="1"/>
</dbReference>
<reference evidence="1 2" key="1">
    <citation type="submission" date="2019-10" db="EMBL/GenBank/DDBJ databases">
        <title>Nocardia macrotermitis sp. nov. and Nocardia aurantia sp. nov., isolated from the gut of fungus growing-termite Macrotermes natalensis.</title>
        <authorList>
            <person name="Benndorf R."/>
            <person name="Schwitalla J."/>
            <person name="Martin K."/>
            <person name="De Beer W."/>
            <person name="Kaster A.-K."/>
            <person name="Vollmers J."/>
            <person name="Poulsen M."/>
            <person name="Beemelmanns C."/>
        </authorList>
    </citation>
    <scope>NUCLEOTIDE SEQUENCE [LARGE SCALE GENOMIC DNA]</scope>
    <source>
        <strain evidence="1 2">RB20</strain>
    </source>
</reference>
<dbReference type="SUPFAM" id="SSF56801">
    <property type="entry name" value="Acetyl-CoA synthetase-like"/>
    <property type="match status" value="1"/>
</dbReference>
<dbReference type="InterPro" id="IPR042099">
    <property type="entry name" value="ANL_N_sf"/>
</dbReference>
<evidence type="ECO:0000313" key="2">
    <source>
        <dbReference type="Proteomes" id="UP000438448"/>
    </source>
</evidence>
<dbReference type="OrthoDB" id="568480at2"/>
<evidence type="ECO:0008006" key="3">
    <source>
        <dbReference type="Google" id="ProtNLM"/>
    </source>
</evidence>
<dbReference type="PANTHER" id="PTHR43845:SF1">
    <property type="entry name" value="BLR5969 PROTEIN"/>
    <property type="match status" value="1"/>
</dbReference>
<dbReference type="Proteomes" id="UP000438448">
    <property type="component" value="Unassembled WGS sequence"/>
</dbReference>
<comment type="caution">
    <text evidence="1">The sequence shown here is derived from an EMBL/GenBank/DDBJ whole genome shotgun (WGS) entry which is preliminary data.</text>
</comment>
<dbReference type="PANTHER" id="PTHR43845">
    <property type="entry name" value="BLR5969 PROTEIN"/>
    <property type="match status" value="1"/>
</dbReference>
<keyword evidence="2" id="KW-1185">Reference proteome</keyword>
<gene>
    <name evidence="1" type="ORF">NRB20_32370</name>
</gene>
<organism evidence="1 2">
    <name type="scientific">Nocardia macrotermitis</name>
    <dbReference type="NCBI Taxonomy" id="2585198"/>
    <lineage>
        <taxon>Bacteria</taxon>
        <taxon>Bacillati</taxon>
        <taxon>Actinomycetota</taxon>
        <taxon>Actinomycetes</taxon>
        <taxon>Mycobacteriales</taxon>
        <taxon>Nocardiaceae</taxon>
        <taxon>Nocardia</taxon>
    </lineage>
</organism>
<dbReference type="EMBL" id="WEGK01000006">
    <property type="protein sequence ID" value="MQY20141.1"/>
    <property type="molecule type" value="Genomic_DNA"/>
</dbReference>